<proteinExistence type="inferred from homology"/>
<dbReference type="SUPFAM" id="SSF52743">
    <property type="entry name" value="Subtilisin-like"/>
    <property type="match status" value="1"/>
</dbReference>
<dbReference type="InterPro" id="IPR036852">
    <property type="entry name" value="Peptidase_S8/S53_dom_sf"/>
</dbReference>
<evidence type="ECO:0000256" key="4">
    <source>
        <dbReference type="ARBA" id="ARBA00022801"/>
    </source>
</evidence>
<dbReference type="Gene3D" id="2.60.40.2310">
    <property type="match status" value="1"/>
</dbReference>
<evidence type="ECO:0000259" key="10">
    <source>
        <dbReference type="Pfam" id="PF17766"/>
    </source>
</evidence>
<evidence type="ECO:0000256" key="2">
    <source>
        <dbReference type="ARBA" id="ARBA00022670"/>
    </source>
</evidence>
<feature type="domain" description="Peptidase S8/S53" evidence="8">
    <location>
        <begin position="94"/>
        <end position="526"/>
    </location>
</feature>
<dbReference type="CDD" id="cd02120">
    <property type="entry name" value="PA_subtilisin_like"/>
    <property type="match status" value="1"/>
</dbReference>
<reference evidence="11" key="1">
    <citation type="submission" date="2024-03" db="EMBL/GenBank/DDBJ databases">
        <title>WGS assembly of Saponaria officinalis var. Norfolk2.</title>
        <authorList>
            <person name="Jenkins J."/>
            <person name="Shu S."/>
            <person name="Grimwood J."/>
            <person name="Barry K."/>
            <person name="Goodstein D."/>
            <person name="Schmutz J."/>
            <person name="Leebens-Mack J."/>
            <person name="Osbourn A."/>
        </authorList>
    </citation>
    <scope>NUCLEOTIDE SEQUENCE [LARGE SCALE GENOMIC DNA]</scope>
    <source>
        <strain evidence="11">JIC</strain>
    </source>
</reference>
<dbReference type="InterPro" id="IPR023828">
    <property type="entry name" value="Peptidase_S8_Ser-AS"/>
</dbReference>
<dbReference type="InterPro" id="IPR000209">
    <property type="entry name" value="Peptidase_S8/S53_dom"/>
</dbReference>
<keyword evidence="2 7" id="KW-0645">Protease</keyword>
<feature type="domain" description="Subtilisin-like protease fibronectin type-III" evidence="10">
    <location>
        <begin position="583"/>
        <end position="681"/>
    </location>
</feature>
<keyword evidence="5 7" id="KW-0720">Serine protease</keyword>
<evidence type="ECO:0000259" key="8">
    <source>
        <dbReference type="Pfam" id="PF00082"/>
    </source>
</evidence>
<evidence type="ECO:0000259" key="9">
    <source>
        <dbReference type="Pfam" id="PF05922"/>
    </source>
</evidence>
<dbReference type="Gene3D" id="3.40.50.200">
    <property type="entry name" value="Peptidase S8/S53 domain"/>
    <property type="match status" value="1"/>
</dbReference>
<dbReference type="GO" id="GO:0006508">
    <property type="term" value="P:proteolysis"/>
    <property type="evidence" value="ECO:0007669"/>
    <property type="project" value="UniProtKB-KW"/>
</dbReference>
<dbReference type="InterPro" id="IPR037045">
    <property type="entry name" value="S8pro/Inhibitor_I9_sf"/>
</dbReference>
<dbReference type="InterPro" id="IPR015500">
    <property type="entry name" value="Peptidase_S8_subtilisin-rel"/>
</dbReference>
<comment type="similarity">
    <text evidence="1 7">Belongs to the peptidase S8 family.</text>
</comment>
<evidence type="ECO:0000313" key="12">
    <source>
        <dbReference type="Proteomes" id="UP001443914"/>
    </source>
</evidence>
<dbReference type="Pfam" id="PF05922">
    <property type="entry name" value="Inhibitor_I9"/>
    <property type="match status" value="1"/>
</dbReference>
<dbReference type="Pfam" id="PF17766">
    <property type="entry name" value="fn3_6"/>
    <property type="match status" value="1"/>
</dbReference>
<dbReference type="Gene3D" id="3.50.30.30">
    <property type="match status" value="1"/>
</dbReference>
<keyword evidence="4 7" id="KW-0378">Hydrolase</keyword>
<feature type="active site" description="Charge relay system" evidence="6 7">
    <location>
        <position position="102"/>
    </location>
</feature>
<dbReference type="CDD" id="cd04852">
    <property type="entry name" value="Peptidases_S8_3"/>
    <property type="match status" value="1"/>
</dbReference>
<evidence type="ECO:0000256" key="7">
    <source>
        <dbReference type="PROSITE-ProRule" id="PRU01240"/>
    </source>
</evidence>
<evidence type="ECO:0000256" key="5">
    <source>
        <dbReference type="ARBA" id="ARBA00022825"/>
    </source>
</evidence>
<dbReference type="Pfam" id="PF00082">
    <property type="entry name" value="Peptidase_S8"/>
    <property type="match status" value="1"/>
</dbReference>
<sequence>MGSISNEYSALSQHISVLQKVVVGRSAEETIIRSYKRSFNGFAARLKVKEYENLKSLKEVVSVFPSRMLQLQTTRSWDYLGLPQPTPEQLNAESDVIIGVIDSGIWPKSPSFDDSGLSPVPKKWKGVCEGGPNFNCNKKIIGARGYLGSAWDGTGHGSHTASTAAGQKVEGASFYGIAKGSARGGVPSARIAVYAVCNSIGCKGTDILAAFDDAIADGVDLITISIGGRARDLYNDVVAIGAFHAMVKGVLTVQSAGNDGDSRSTVGSVAPWVLTVAANTMDRHIITKVVLEDGKTLIGNSVNAFKLEGEYPLVYGKDVTSKCNENDAKSCSEGCLDKSLVKKKITVCNNTLPYATALRAGAIGVLAVSSVDAFSFITPLPAAPLNDSSFAALISYLNSTKAPKAKILKSEAVNDTSAPIVAHFSSRGPNSIASDILKPDISAPGVDILAAYSPLAPISEYGDDTRSVTYNVLSGTSMACPHVAGAAAYLKSVHPDWSPATIKSALMTTADEMSPSKNKDAELSYGSGHLNPLKARNPGLIYEATENDYITFLCKFGYDQKNLSLITGKGSVICPKPDQSPKDVNYPSLSTKVGANKSFTVKFSRTLTNVGTLNSTYNAKVISGSELAVTVQPNSLFFKSFKESKSFDVTVVGKGIEPGSFVSASLVWSDGFHRVRSPIVVYTS</sequence>
<dbReference type="PROSITE" id="PS51892">
    <property type="entry name" value="SUBTILASE"/>
    <property type="match status" value="1"/>
</dbReference>
<gene>
    <name evidence="11" type="ORF">RND81_05G263300</name>
</gene>
<feature type="domain" description="Inhibitor I9" evidence="9">
    <location>
        <begin position="8"/>
        <end position="72"/>
    </location>
</feature>
<feature type="active site" description="Charge relay system" evidence="6 7">
    <location>
        <position position="156"/>
    </location>
</feature>
<dbReference type="Proteomes" id="UP001443914">
    <property type="component" value="Unassembled WGS sequence"/>
</dbReference>
<keyword evidence="3" id="KW-0732">Signal</keyword>
<dbReference type="Gene3D" id="3.30.70.80">
    <property type="entry name" value="Peptidase S8 propeptide/proteinase inhibitor I9"/>
    <property type="match status" value="1"/>
</dbReference>
<name>A0AAW1L268_SAPOF</name>
<dbReference type="PANTHER" id="PTHR10795">
    <property type="entry name" value="PROPROTEIN CONVERTASE SUBTILISIN/KEXIN"/>
    <property type="match status" value="1"/>
</dbReference>
<comment type="caution">
    <text evidence="11">The sequence shown here is derived from an EMBL/GenBank/DDBJ whole genome shotgun (WGS) entry which is preliminary data.</text>
</comment>
<dbReference type="PRINTS" id="PR00723">
    <property type="entry name" value="SUBTILISIN"/>
</dbReference>
<dbReference type="InterPro" id="IPR045051">
    <property type="entry name" value="SBT"/>
</dbReference>
<dbReference type="EMBL" id="JBDFQZ010000005">
    <property type="protein sequence ID" value="KAK9727173.1"/>
    <property type="molecule type" value="Genomic_DNA"/>
</dbReference>
<accession>A0AAW1L268</accession>
<protein>
    <submittedName>
        <fullName evidence="11">Uncharacterized protein</fullName>
    </submittedName>
</protein>
<dbReference type="InterPro" id="IPR034197">
    <property type="entry name" value="Peptidases_S8_3"/>
</dbReference>
<evidence type="ECO:0000313" key="11">
    <source>
        <dbReference type="EMBL" id="KAK9727173.1"/>
    </source>
</evidence>
<dbReference type="PROSITE" id="PS00138">
    <property type="entry name" value="SUBTILASE_SER"/>
    <property type="match status" value="1"/>
</dbReference>
<evidence type="ECO:0000256" key="6">
    <source>
        <dbReference type="PIRSR" id="PIRSR615500-1"/>
    </source>
</evidence>
<feature type="active site" description="Charge relay system" evidence="6 7">
    <location>
        <position position="477"/>
    </location>
</feature>
<evidence type="ECO:0000256" key="3">
    <source>
        <dbReference type="ARBA" id="ARBA00022729"/>
    </source>
</evidence>
<dbReference type="GO" id="GO:0004252">
    <property type="term" value="F:serine-type endopeptidase activity"/>
    <property type="evidence" value="ECO:0007669"/>
    <property type="project" value="UniProtKB-UniRule"/>
</dbReference>
<organism evidence="11 12">
    <name type="scientific">Saponaria officinalis</name>
    <name type="common">Common soapwort</name>
    <name type="synonym">Lychnis saponaria</name>
    <dbReference type="NCBI Taxonomy" id="3572"/>
    <lineage>
        <taxon>Eukaryota</taxon>
        <taxon>Viridiplantae</taxon>
        <taxon>Streptophyta</taxon>
        <taxon>Embryophyta</taxon>
        <taxon>Tracheophyta</taxon>
        <taxon>Spermatophyta</taxon>
        <taxon>Magnoliopsida</taxon>
        <taxon>eudicotyledons</taxon>
        <taxon>Gunneridae</taxon>
        <taxon>Pentapetalae</taxon>
        <taxon>Caryophyllales</taxon>
        <taxon>Caryophyllaceae</taxon>
        <taxon>Caryophylleae</taxon>
        <taxon>Saponaria</taxon>
    </lineage>
</organism>
<dbReference type="InterPro" id="IPR041469">
    <property type="entry name" value="Subtilisin-like_FN3"/>
</dbReference>
<evidence type="ECO:0000256" key="1">
    <source>
        <dbReference type="ARBA" id="ARBA00011073"/>
    </source>
</evidence>
<keyword evidence="12" id="KW-1185">Reference proteome</keyword>
<dbReference type="AlphaFoldDB" id="A0AAW1L268"/>
<dbReference type="InterPro" id="IPR010259">
    <property type="entry name" value="S8pro/Inhibitor_I9"/>
</dbReference>